<organism evidence="2 3">
    <name type="scientific">Stappia sediminis</name>
    <dbReference type="NCBI Taxonomy" id="2692190"/>
    <lineage>
        <taxon>Bacteria</taxon>
        <taxon>Pseudomonadati</taxon>
        <taxon>Pseudomonadota</taxon>
        <taxon>Alphaproteobacteria</taxon>
        <taxon>Hyphomicrobiales</taxon>
        <taxon>Stappiaceae</taxon>
        <taxon>Stappia</taxon>
    </lineage>
</organism>
<dbReference type="SUPFAM" id="SSF52266">
    <property type="entry name" value="SGNH hydrolase"/>
    <property type="match status" value="1"/>
</dbReference>
<dbReference type="Proteomes" id="UP000433101">
    <property type="component" value="Unassembled WGS sequence"/>
</dbReference>
<dbReference type="RefSeq" id="WP_160776193.1">
    <property type="nucleotide sequence ID" value="NZ_WUMV01000006.1"/>
</dbReference>
<dbReference type="CDD" id="cd01836">
    <property type="entry name" value="FeeA_FeeB_like"/>
    <property type="match status" value="1"/>
</dbReference>
<reference evidence="2 3" key="1">
    <citation type="submission" date="2019-12" db="EMBL/GenBank/DDBJ databases">
        <authorList>
            <person name="Li M."/>
        </authorList>
    </citation>
    <scope>NUCLEOTIDE SEQUENCE [LARGE SCALE GENOMIC DNA]</scope>
    <source>
        <strain evidence="2 3">GBMRC 2046</strain>
    </source>
</reference>
<dbReference type="InterPro" id="IPR013830">
    <property type="entry name" value="SGNH_hydro"/>
</dbReference>
<comment type="caution">
    <text evidence="2">The sequence shown here is derived from an EMBL/GenBank/DDBJ whole genome shotgun (WGS) entry which is preliminary data.</text>
</comment>
<dbReference type="AlphaFoldDB" id="A0A7X3S8M0"/>
<keyword evidence="2" id="KW-0378">Hydrolase</keyword>
<evidence type="ECO:0000259" key="1">
    <source>
        <dbReference type="Pfam" id="PF13472"/>
    </source>
</evidence>
<feature type="domain" description="SGNH hydrolase-type esterase" evidence="1">
    <location>
        <begin position="50"/>
        <end position="222"/>
    </location>
</feature>
<dbReference type="EMBL" id="WUMV01000006">
    <property type="protein sequence ID" value="MXN65957.1"/>
    <property type="molecule type" value="Genomic_DNA"/>
</dbReference>
<name>A0A7X3S8M0_9HYPH</name>
<dbReference type="Gene3D" id="3.40.50.1110">
    <property type="entry name" value="SGNH hydrolase"/>
    <property type="match status" value="1"/>
</dbReference>
<dbReference type="InterPro" id="IPR036514">
    <property type="entry name" value="SGNH_hydro_sf"/>
</dbReference>
<keyword evidence="3" id="KW-1185">Reference proteome</keyword>
<gene>
    <name evidence="2" type="ORF">GR183_13670</name>
</gene>
<dbReference type="Pfam" id="PF13472">
    <property type="entry name" value="Lipase_GDSL_2"/>
    <property type="match status" value="1"/>
</dbReference>
<sequence length="242" mass="26276">MIASFVSWAAFPVYALEGIRTRVRSLRLPPGEGPTSGNVEGEGEPLHLLVLGDSSAAAVGIARQADGLAPALARALNEKTGRPVAWRGAGFNSATSDQLRDHVVHNLEPAPYTHILFCVGFNDVKNFHSGRRFKKGFGGLLYALKARFPDSRLYWSQVLDPNEMPLISSTLGAILKLRADLFNRVGSRLCLERGAIDVPAMKGLSADAFCSDGVHPSETGFEAWARHLTQFIDQDASRPLRP</sequence>
<proteinExistence type="predicted"/>
<dbReference type="GO" id="GO:0016788">
    <property type="term" value="F:hydrolase activity, acting on ester bonds"/>
    <property type="evidence" value="ECO:0007669"/>
    <property type="project" value="UniProtKB-ARBA"/>
</dbReference>
<evidence type="ECO:0000313" key="2">
    <source>
        <dbReference type="EMBL" id="MXN65957.1"/>
    </source>
</evidence>
<accession>A0A7X3S8M0</accession>
<protein>
    <submittedName>
        <fullName evidence="2">SGNH/GDSL hydrolase family protein</fullName>
    </submittedName>
</protein>
<evidence type="ECO:0000313" key="3">
    <source>
        <dbReference type="Proteomes" id="UP000433101"/>
    </source>
</evidence>